<keyword evidence="2" id="KW-1185">Reference proteome</keyword>
<dbReference type="Pfam" id="PF15760">
    <property type="entry name" value="DLEU7"/>
    <property type="match status" value="1"/>
</dbReference>
<organism evidence="1 2">
    <name type="scientific">Muntiacus muntjak</name>
    <name type="common">Barking deer</name>
    <name type="synonym">Indian muntjac</name>
    <dbReference type="NCBI Taxonomy" id="9888"/>
    <lineage>
        <taxon>Eukaryota</taxon>
        <taxon>Metazoa</taxon>
        <taxon>Chordata</taxon>
        <taxon>Craniata</taxon>
        <taxon>Vertebrata</taxon>
        <taxon>Euteleostomi</taxon>
        <taxon>Mammalia</taxon>
        <taxon>Eutheria</taxon>
        <taxon>Laurasiatheria</taxon>
        <taxon>Artiodactyla</taxon>
        <taxon>Ruminantia</taxon>
        <taxon>Pecora</taxon>
        <taxon>Cervidae</taxon>
        <taxon>Muntiacinae</taxon>
        <taxon>Muntiacus</taxon>
    </lineage>
</organism>
<evidence type="ECO:0000313" key="2">
    <source>
        <dbReference type="Proteomes" id="UP000326458"/>
    </source>
</evidence>
<dbReference type="EMBL" id="VCEA01000003">
    <property type="protein sequence ID" value="KAB0341948.1"/>
    <property type="molecule type" value="Genomic_DNA"/>
</dbReference>
<protein>
    <submittedName>
        <fullName evidence="1">Uncharacterized protein</fullName>
    </submittedName>
</protein>
<gene>
    <name evidence="1" type="ORF">FD754_018874</name>
</gene>
<name>A0A5N3UYS6_MUNMU</name>
<evidence type="ECO:0000313" key="1">
    <source>
        <dbReference type="EMBL" id="KAB0341948.1"/>
    </source>
</evidence>
<dbReference type="PANTHER" id="PTHR36961:SF1">
    <property type="entry name" value="LEUKEMIA-ASSOCIATED PROTEIN 7"/>
    <property type="match status" value="1"/>
</dbReference>
<accession>A0A5N3UYS6</accession>
<dbReference type="InterPro" id="IPR031510">
    <property type="entry name" value="DLEU7"/>
</dbReference>
<dbReference type="PANTHER" id="PTHR36961">
    <property type="entry name" value="LEUKEMIA-ASSOCIATED PROTEIN 7"/>
    <property type="match status" value="1"/>
</dbReference>
<sequence>MGPCTLNTKFCFGILKIDSVEFRNICSHLALQTEGQQFDRDLNAAHQCLKTIVKKPIQSLANLPSDAHVVACAS</sequence>
<proteinExistence type="predicted"/>
<reference evidence="1 2" key="1">
    <citation type="submission" date="2019-06" db="EMBL/GenBank/DDBJ databases">
        <title>Discovery of a novel chromosome fission-fusion reversal in muntjac.</title>
        <authorList>
            <person name="Mudd A.B."/>
            <person name="Bredeson J.V."/>
            <person name="Baum R."/>
            <person name="Hockemeyer D."/>
            <person name="Rokhsar D.S."/>
        </authorList>
    </citation>
    <scope>NUCLEOTIDE SEQUENCE [LARGE SCALE GENOMIC DNA]</scope>
    <source>
        <strain evidence="1">UTSW_UCB_Mm</strain>
        <tissue evidence="1">Fibroblast cell line</tissue>
    </source>
</reference>
<comment type="caution">
    <text evidence="1">The sequence shown here is derived from an EMBL/GenBank/DDBJ whole genome shotgun (WGS) entry which is preliminary data.</text>
</comment>
<dbReference type="AlphaFoldDB" id="A0A5N3UYS6"/>
<dbReference type="Proteomes" id="UP000326458">
    <property type="component" value="Unassembled WGS sequence"/>
</dbReference>